<gene>
    <name evidence="5" type="ORF">BAUCODRAFT_62089</name>
</gene>
<dbReference type="InterPro" id="IPR036736">
    <property type="entry name" value="ACP-like_sf"/>
</dbReference>
<dbReference type="PANTHER" id="PTHR43439:SF2">
    <property type="entry name" value="ENZYME, PUTATIVE (JCVI)-RELATED"/>
    <property type="match status" value="1"/>
</dbReference>
<proteinExistence type="predicted"/>
<dbReference type="AlphaFoldDB" id="M2M1T4"/>
<dbReference type="PANTHER" id="PTHR43439">
    <property type="entry name" value="PHENYLACETATE-COENZYME A LIGASE"/>
    <property type="match status" value="1"/>
</dbReference>
<dbReference type="STRING" id="717646.M2M1T4"/>
<dbReference type="InterPro" id="IPR042099">
    <property type="entry name" value="ANL_N_sf"/>
</dbReference>
<reference evidence="5 6" key="1">
    <citation type="journal article" date="2012" name="PLoS Pathog.">
        <title>Diverse lifestyles and strategies of plant pathogenesis encoded in the genomes of eighteen Dothideomycetes fungi.</title>
        <authorList>
            <person name="Ohm R.A."/>
            <person name="Feau N."/>
            <person name="Henrissat B."/>
            <person name="Schoch C.L."/>
            <person name="Horwitz B.A."/>
            <person name="Barry K.W."/>
            <person name="Condon B.J."/>
            <person name="Copeland A.C."/>
            <person name="Dhillon B."/>
            <person name="Glaser F."/>
            <person name="Hesse C.N."/>
            <person name="Kosti I."/>
            <person name="LaButti K."/>
            <person name="Lindquist E.A."/>
            <person name="Lucas S."/>
            <person name="Salamov A.A."/>
            <person name="Bradshaw R.E."/>
            <person name="Ciuffetti L."/>
            <person name="Hamelin R.C."/>
            <person name="Kema G.H.J."/>
            <person name="Lawrence C."/>
            <person name="Scott J.A."/>
            <person name="Spatafora J.W."/>
            <person name="Turgeon B.G."/>
            <person name="de Wit P.J.G.M."/>
            <person name="Zhong S."/>
            <person name="Goodwin S.B."/>
            <person name="Grigoriev I.V."/>
        </authorList>
    </citation>
    <scope>NUCLEOTIDE SEQUENCE [LARGE SCALE GENOMIC DNA]</scope>
    <source>
        <strain evidence="5 6">UAMH 10762</strain>
    </source>
</reference>
<dbReference type="GeneID" id="19115968"/>
<dbReference type="SUPFAM" id="SSF56801">
    <property type="entry name" value="Acetyl-CoA synthetase-like"/>
    <property type="match status" value="1"/>
</dbReference>
<keyword evidence="1" id="KW-0596">Phosphopantetheine</keyword>
<feature type="transmembrane region" description="Helical" evidence="3">
    <location>
        <begin position="231"/>
        <end position="255"/>
    </location>
</feature>
<evidence type="ECO:0000256" key="3">
    <source>
        <dbReference type="SAM" id="Phobius"/>
    </source>
</evidence>
<dbReference type="Pfam" id="PF07993">
    <property type="entry name" value="NAD_binding_4"/>
    <property type="match status" value="1"/>
</dbReference>
<dbReference type="Gene3D" id="1.10.1200.10">
    <property type="entry name" value="ACP-like"/>
    <property type="match status" value="1"/>
</dbReference>
<dbReference type="OMA" id="VRICTET"/>
<name>M2M1T4_BAUPA</name>
<evidence type="ECO:0000256" key="1">
    <source>
        <dbReference type="ARBA" id="ARBA00022450"/>
    </source>
</evidence>
<dbReference type="SUPFAM" id="SSF51735">
    <property type="entry name" value="NAD(P)-binding Rossmann-fold domains"/>
    <property type="match status" value="1"/>
</dbReference>
<keyword evidence="2" id="KW-0597">Phosphoprotein</keyword>
<keyword evidence="6" id="KW-1185">Reference proteome</keyword>
<sequence>MADRPESPRYGRRLLQHLIDDIVRVDPDRIFARTPLGRSARDGYCSITVRQLATAIDRAAWWIKDNMPTTLDLEDRPVWAYIGPQDYRYEVLMLGAVKAGVLLFMPSPRNSKQAHLALLERYKCSTLMLPEGPVFRSMVSEVLQQRTMRLLDVPDLTYFFGDGRNMRPFPWSMSYEDGRTQPIAGLQTSGSTGIPKPIPFCQAMFSATDAYQRFSEPQKRGCLTVFGNKRVILAFPFFHAAGIMLAFYGLMYNYIPVLPLPGPLSAATIAEVISQEEIEGGLLPPSIIVDMSADPALVEHLRKLQYVVYGGGPLPGDIGRRVTDANMTHLINVFGTSETGYTVSELIGAEDWQYLKWAEHTGIEMRPYAEDLHEMVAVRRPDLEDFQGVFCTFPHLEEYKTGDLFSAHPSENGLWQFRGRSDDIVVFSTGEKFNPTTVEDVLNGLPIVKAALVTGDARFQSALLVEPADWPADGTTADSLIDALWPTVAELNKQCPGYAKMSKQMILIAKPDRPFPRAGKGTVQRRLAVKMYEAELDSLYAGLERRSMVNGDTTNPNAGFEDFAESLRGALTSSGAFGDLSLDDNLFDRGMDSLGVLNLVRTARSLTGRYHLKREVTAKDVYESRTLRELARSLQAPKTEAKPAAERMQEFYERYSTDLPVTARSPVSVPLDGKIVLLTGSTGQLGSYLLAELLRDPKVAGVICLNRTSDAEQRQRNRMVESGLSSDFSSKTVSFLHADFSKPYCGLELKAYRHLLARVSKIIHNAWQVNFNMPLEQFIPTHLNGVRQIIEFSARSRHGASILFVSSIGTMMGWTQAMRRCSPDNVPEETVEDWDVAQEGGYGQSKLVAERVLDAAAKIAGVPCTVCRVGQVAGPTTSEGMWQKQEWLPSLVVSSVHLGALPASLGPLNMIDWVPVDLMARSLVEVSNMAAKPTLMGAVVYNVVNPQRTTWAALLPSLQERLGLSAVSLTDWISKLESIDRADTARYPAIKLLDFFKGLNVHGEDTAPRFETARTQQASPTLESLQPVNSTWMDLWLRQWGLQEA</sequence>
<keyword evidence="3" id="KW-1133">Transmembrane helix</keyword>
<dbReference type="Proteomes" id="UP000011761">
    <property type="component" value="Unassembled WGS sequence"/>
</dbReference>
<accession>M2M1T4</accession>
<dbReference type="Pfam" id="PF00501">
    <property type="entry name" value="AMP-binding"/>
    <property type="match status" value="1"/>
</dbReference>
<organism evidence="5 6">
    <name type="scientific">Baudoinia panamericana (strain UAMH 10762)</name>
    <name type="common">Angels' share fungus</name>
    <name type="synonym">Baudoinia compniacensis (strain UAMH 10762)</name>
    <dbReference type="NCBI Taxonomy" id="717646"/>
    <lineage>
        <taxon>Eukaryota</taxon>
        <taxon>Fungi</taxon>
        <taxon>Dikarya</taxon>
        <taxon>Ascomycota</taxon>
        <taxon>Pezizomycotina</taxon>
        <taxon>Dothideomycetes</taxon>
        <taxon>Dothideomycetidae</taxon>
        <taxon>Mycosphaerellales</taxon>
        <taxon>Teratosphaeriaceae</taxon>
        <taxon>Baudoinia</taxon>
    </lineage>
</organism>
<protein>
    <recommendedName>
        <fullName evidence="4">Carrier domain-containing protein</fullName>
    </recommendedName>
</protein>
<dbReference type="InterPro" id="IPR000873">
    <property type="entry name" value="AMP-dep_synth/lig_dom"/>
</dbReference>
<keyword evidence="3" id="KW-0812">Transmembrane</keyword>
<dbReference type="PROSITE" id="PS50075">
    <property type="entry name" value="CARRIER"/>
    <property type="match status" value="1"/>
</dbReference>
<feature type="domain" description="Carrier" evidence="4">
    <location>
        <begin position="558"/>
        <end position="638"/>
    </location>
</feature>
<dbReference type="InterPro" id="IPR013120">
    <property type="entry name" value="FAR_NAD-bd"/>
</dbReference>
<dbReference type="InterPro" id="IPR051414">
    <property type="entry name" value="Adenylate-forming_Reductase"/>
</dbReference>
<evidence type="ECO:0000259" key="4">
    <source>
        <dbReference type="PROSITE" id="PS50075"/>
    </source>
</evidence>
<dbReference type="EMBL" id="KB445550">
    <property type="protein sequence ID" value="EMD01008.1"/>
    <property type="molecule type" value="Genomic_DNA"/>
</dbReference>
<evidence type="ECO:0000256" key="2">
    <source>
        <dbReference type="ARBA" id="ARBA00022553"/>
    </source>
</evidence>
<dbReference type="Gene3D" id="3.40.50.12780">
    <property type="entry name" value="N-terminal domain of ligase-like"/>
    <property type="match status" value="1"/>
</dbReference>
<dbReference type="OrthoDB" id="429813at2759"/>
<dbReference type="Pfam" id="PF23562">
    <property type="entry name" value="AMP-binding_C_3"/>
    <property type="match status" value="1"/>
</dbReference>
<evidence type="ECO:0000313" key="5">
    <source>
        <dbReference type="EMBL" id="EMD01008.1"/>
    </source>
</evidence>
<dbReference type="SUPFAM" id="SSF47336">
    <property type="entry name" value="ACP-like"/>
    <property type="match status" value="1"/>
</dbReference>
<keyword evidence="3" id="KW-0472">Membrane</keyword>
<dbReference type="Gene3D" id="3.40.50.720">
    <property type="entry name" value="NAD(P)-binding Rossmann-like Domain"/>
    <property type="match status" value="1"/>
</dbReference>
<evidence type="ECO:0000313" key="6">
    <source>
        <dbReference type="Proteomes" id="UP000011761"/>
    </source>
</evidence>
<dbReference type="RefSeq" id="XP_007672192.1">
    <property type="nucleotide sequence ID" value="XM_007674002.1"/>
</dbReference>
<dbReference type="InterPro" id="IPR036291">
    <property type="entry name" value="NAD(P)-bd_dom_sf"/>
</dbReference>
<dbReference type="KEGG" id="bcom:BAUCODRAFT_62089"/>
<dbReference type="HOGENOM" id="CLU_002220_0_0_1"/>
<dbReference type="eggNOG" id="KOG1178">
    <property type="taxonomic scope" value="Eukaryota"/>
</dbReference>
<dbReference type="InterPro" id="IPR009081">
    <property type="entry name" value="PP-bd_ACP"/>
</dbReference>
<dbReference type="Pfam" id="PF00550">
    <property type="entry name" value="PP-binding"/>
    <property type="match status" value="1"/>
</dbReference>